<dbReference type="InterPro" id="IPR008948">
    <property type="entry name" value="L-Aspartase-like"/>
</dbReference>
<protein>
    <recommendedName>
        <fullName evidence="4">Aromatic amino acid lyase</fullName>
    </recommendedName>
</protein>
<dbReference type="EMBL" id="LZEY01000059">
    <property type="protein sequence ID" value="OBU03096.1"/>
    <property type="molecule type" value="Genomic_DNA"/>
</dbReference>
<keyword evidence="1" id="KW-0732">Signal</keyword>
<evidence type="ECO:0000313" key="3">
    <source>
        <dbReference type="Proteomes" id="UP000092377"/>
    </source>
</evidence>
<evidence type="ECO:0000313" key="2">
    <source>
        <dbReference type="EMBL" id="OBU03096.1"/>
    </source>
</evidence>
<dbReference type="OrthoDB" id="9806955at2"/>
<feature type="chain" id="PRO_5008609230" description="Aromatic amino acid lyase" evidence="1">
    <location>
        <begin position="18"/>
        <end position="545"/>
    </location>
</feature>
<dbReference type="PANTHER" id="PTHR10362">
    <property type="entry name" value="HISTIDINE AMMONIA-LYASE"/>
    <property type="match status" value="1"/>
</dbReference>
<gene>
    <name evidence="2" type="ORF">AYY18_10515</name>
</gene>
<sequence length="545" mass="58919">MKVLFSALLFLSFTVSAVTELDGRSLTPEAIVRVADGGQVRISPQTKAVVHQSYITLMASVAAGQPVYGMTLGVGLNKDKKAAEDAVQFNRDLLRAHAAGTGKPLSIRAARAVMVTRLNMLLTGGSGAHPDVTETYIRFLNQQITPLIPSSGSIGEADITLLSHIGLAMTGEGDVYYQGKQMPAGIALEKSGIPALKPVAKDALAIISSNAFSAALAALALYDISRLINLNFLSYAFSLEALNGHVSPFLADTLQQRPYPEVIQSAAILRSLLDGSSLNEPDASRPLQDPLSFRSGVYLLADLRNSYQRAYRQLFIQLNSADDNPVVILPDTATPAGAVRPSANFESLPVVAAFEQLSMSVARYSLAQAQQLVVLNTPAFTGLSRFLGTENTTHAFGAVEKSMMAAAMRNKSLALPVSLDYLPVAGGLEDVATNAPLVIDRLQQQIDNSYELLSILLIHSAQAIDLRRQKNPHFRLAPDTASLYDVVRTSVLFIDRDKSLQADIQTLANILRDNNNHKIIRSHYAVCTHPHHQRGCDRRTKAETD</sequence>
<dbReference type="Gene3D" id="1.10.275.10">
    <property type="entry name" value="Fumarase/aspartase (N-terminal domain)"/>
    <property type="match status" value="1"/>
</dbReference>
<proteinExistence type="predicted"/>
<dbReference type="InterPro" id="IPR024083">
    <property type="entry name" value="Fumarase/histidase_N"/>
</dbReference>
<comment type="caution">
    <text evidence="2">The sequence shown here is derived from an EMBL/GenBank/DDBJ whole genome shotgun (WGS) entry which is preliminary data.</text>
</comment>
<dbReference type="Proteomes" id="UP000092377">
    <property type="component" value="Unassembled WGS sequence"/>
</dbReference>
<feature type="signal peptide" evidence="1">
    <location>
        <begin position="1"/>
        <end position="17"/>
    </location>
</feature>
<name>A0A1B8H210_9GAMM</name>
<dbReference type="SUPFAM" id="SSF48557">
    <property type="entry name" value="L-aspartase-like"/>
    <property type="match status" value="1"/>
</dbReference>
<dbReference type="RefSeq" id="WP_067405635.1">
    <property type="nucleotide sequence ID" value="NZ_LZEY01000059.1"/>
</dbReference>
<accession>A0A1B8H210</accession>
<evidence type="ECO:0008006" key="4">
    <source>
        <dbReference type="Google" id="ProtNLM"/>
    </source>
</evidence>
<organism evidence="2 3">
    <name type="scientific">Morganella psychrotolerans</name>
    <dbReference type="NCBI Taxonomy" id="368603"/>
    <lineage>
        <taxon>Bacteria</taxon>
        <taxon>Pseudomonadati</taxon>
        <taxon>Pseudomonadota</taxon>
        <taxon>Gammaproteobacteria</taxon>
        <taxon>Enterobacterales</taxon>
        <taxon>Morganellaceae</taxon>
        <taxon>Morganella</taxon>
    </lineage>
</organism>
<dbReference type="AlphaFoldDB" id="A0A1B8H210"/>
<dbReference type="Gene3D" id="1.20.200.10">
    <property type="entry name" value="Fumarase/aspartase (Central domain)"/>
    <property type="match status" value="1"/>
</dbReference>
<evidence type="ECO:0000256" key="1">
    <source>
        <dbReference type="SAM" id="SignalP"/>
    </source>
</evidence>
<keyword evidence="3" id="KW-1185">Reference proteome</keyword>
<dbReference type="GO" id="GO:0016841">
    <property type="term" value="F:ammonia-lyase activity"/>
    <property type="evidence" value="ECO:0007669"/>
    <property type="project" value="UniProtKB-ARBA"/>
</dbReference>
<dbReference type="CDD" id="cd00332">
    <property type="entry name" value="PAL-HAL"/>
    <property type="match status" value="1"/>
</dbReference>
<reference evidence="3" key="1">
    <citation type="submission" date="2016-06" db="EMBL/GenBank/DDBJ databases">
        <authorList>
            <person name="Butler K."/>
        </authorList>
    </citation>
    <scope>NUCLEOTIDE SEQUENCE [LARGE SCALE GENOMIC DNA]</scope>
    <source>
        <strain evidence="3">GCSL-Mp20</strain>
    </source>
</reference>
<dbReference type="InterPro" id="IPR001106">
    <property type="entry name" value="Aromatic_Lyase"/>
</dbReference>
<dbReference type="Pfam" id="PF00221">
    <property type="entry name" value="Lyase_aromatic"/>
    <property type="match status" value="1"/>
</dbReference>